<keyword evidence="2" id="KW-1185">Reference proteome</keyword>
<evidence type="ECO:0000313" key="1">
    <source>
        <dbReference type="EMBL" id="MDX7988105.1"/>
    </source>
</evidence>
<accession>A0ABU4SBG7</accession>
<gene>
    <name evidence="1" type="ORF">FE392_12300</name>
</gene>
<dbReference type="Proteomes" id="UP001271890">
    <property type="component" value="Unassembled WGS sequence"/>
</dbReference>
<reference evidence="2" key="1">
    <citation type="journal article" date="2024" name="Toxins">
        <title>Genome Sequence Analysis of Native Xenorhabdus Strains Isolated from Entomopathogenic Nematodes in Argentina.</title>
        <authorList>
            <person name="Palma L."/>
            <person name="Frizzo L."/>
            <person name="Kaiser S."/>
            <person name="Berry C."/>
            <person name="Caballero P."/>
            <person name="Bode H.B."/>
            <person name="Del Valle E.E."/>
        </authorList>
    </citation>
    <scope>NUCLEOTIDE SEQUENCE [LARGE SCALE GENOMIC DNA]</scope>
    <source>
        <strain evidence="2">12</strain>
    </source>
</reference>
<comment type="caution">
    <text evidence="1">The sequence shown here is derived from an EMBL/GenBank/DDBJ whole genome shotgun (WGS) entry which is preliminary data.</text>
</comment>
<dbReference type="EMBL" id="VCDN01000046">
    <property type="protein sequence ID" value="MDX7988105.1"/>
    <property type="molecule type" value="Genomic_DNA"/>
</dbReference>
<evidence type="ECO:0000313" key="2">
    <source>
        <dbReference type="Proteomes" id="UP001271890"/>
    </source>
</evidence>
<sequence length="121" mass="14014">MDNNELYSLSIDQLENKNNSISCSMNKNKLNEYDYFIGDIEVDEFLPETPTKTGYIEEEEIKKSILSLIKLNIEIGLYPVVYQGENNGRLIRNVVPKKVQKIKLAHMAIFMIFSHMSIIQI</sequence>
<name>A0ABU4SBG7_9GAMM</name>
<proteinExistence type="predicted"/>
<organism evidence="1 2">
    <name type="scientific">Xenorhabdus santafensis</name>
    <dbReference type="NCBI Taxonomy" id="2582833"/>
    <lineage>
        <taxon>Bacteria</taxon>
        <taxon>Pseudomonadati</taxon>
        <taxon>Pseudomonadota</taxon>
        <taxon>Gammaproteobacteria</taxon>
        <taxon>Enterobacterales</taxon>
        <taxon>Morganellaceae</taxon>
        <taxon>Xenorhabdus</taxon>
    </lineage>
</organism>
<protein>
    <submittedName>
        <fullName evidence="1">Uncharacterized protein</fullName>
    </submittedName>
</protein>
<dbReference type="RefSeq" id="WP_319930520.1">
    <property type="nucleotide sequence ID" value="NZ_VCDN01000046.1"/>
</dbReference>